<dbReference type="PANTHER" id="PTHR47129:SF1">
    <property type="entry name" value="NMRA-LIKE DOMAIN-CONTAINING PROTEIN"/>
    <property type="match status" value="1"/>
</dbReference>
<feature type="domain" description="NmrA-like" evidence="1">
    <location>
        <begin position="2"/>
        <end position="264"/>
    </location>
</feature>
<comment type="caution">
    <text evidence="2">The sequence shown here is derived from an EMBL/GenBank/DDBJ whole genome shotgun (WGS) entry which is preliminary data.</text>
</comment>
<evidence type="ECO:0000313" key="2">
    <source>
        <dbReference type="EMBL" id="TWG07683.1"/>
    </source>
</evidence>
<sequence length="297" mass="31776">MIIVTGATGKLGRRIVERLLERVPADRVGVSVRDPRKAQDLADRGVRVRQGSFDDPASLVHAFEGAEQLLLVSLDRTGQECVSGHRAAIDAAVQAGVGRILYTSQMGAAHDARFQACRDHAQTEDLLRATGLPWTALRNGFYASSALQFLESARRTGDIALPADGPVAWTGHDDLAEATAAILAEERRFEGPTPPLTGPATLDFDAVAEIASQATGRPFTRTVVPDDAFREQVLAHGAPAPIVDMMLSIFVAARNGEFAAVDPTLTELIGREPATFRTQLEHAWAEGIQRGAQTAPA</sequence>
<name>A0A561V7W1_9PSEU</name>
<evidence type="ECO:0000259" key="1">
    <source>
        <dbReference type="Pfam" id="PF05368"/>
    </source>
</evidence>
<dbReference type="Gene3D" id="3.40.50.720">
    <property type="entry name" value="NAD(P)-binding Rossmann-like Domain"/>
    <property type="match status" value="1"/>
</dbReference>
<proteinExistence type="predicted"/>
<dbReference type="SUPFAM" id="SSF51735">
    <property type="entry name" value="NAD(P)-binding Rossmann-fold domains"/>
    <property type="match status" value="1"/>
</dbReference>
<dbReference type="Pfam" id="PF05368">
    <property type="entry name" value="NmrA"/>
    <property type="match status" value="1"/>
</dbReference>
<organism evidence="2 3">
    <name type="scientific">Saccharopolyspora dendranthemae</name>
    <dbReference type="NCBI Taxonomy" id="1181886"/>
    <lineage>
        <taxon>Bacteria</taxon>
        <taxon>Bacillati</taxon>
        <taxon>Actinomycetota</taxon>
        <taxon>Actinomycetes</taxon>
        <taxon>Pseudonocardiales</taxon>
        <taxon>Pseudonocardiaceae</taxon>
        <taxon>Saccharopolyspora</taxon>
    </lineage>
</organism>
<dbReference type="InterPro" id="IPR052718">
    <property type="entry name" value="NmrA-type_oxidoreductase"/>
</dbReference>
<dbReference type="RefSeq" id="WP_145735907.1">
    <property type="nucleotide sequence ID" value="NZ_VIWX01000001.1"/>
</dbReference>
<dbReference type="AlphaFoldDB" id="A0A561V7W1"/>
<dbReference type="Proteomes" id="UP000316184">
    <property type="component" value="Unassembled WGS sequence"/>
</dbReference>
<gene>
    <name evidence="2" type="ORF">FHU35_11300</name>
</gene>
<dbReference type="InterPro" id="IPR036291">
    <property type="entry name" value="NAD(P)-bd_dom_sf"/>
</dbReference>
<dbReference type="EMBL" id="VIWX01000001">
    <property type="protein sequence ID" value="TWG07683.1"/>
    <property type="molecule type" value="Genomic_DNA"/>
</dbReference>
<dbReference type="InterPro" id="IPR008030">
    <property type="entry name" value="NmrA-like"/>
</dbReference>
<dbReference type="CDD" id="cd05269">
    <property type="entry name" value="TMR_SDR_a"/>
    <property type="match status" value="1"/>
</dbReference>
<dbReference type="OrthoDB" id="5510591at2"/>
<protein>
    <submittedName>
        <fullName evidence="2">Uncharacterized protein YbjT (DUF2867 family)</fullName>
    </submittedName>
</protein>
<dbReference type="PANTHER" id="PTHR47129">
    <property type="entry name" value="QUINONE OXIDOREDUCTASE 2"/>
    <property type="match status" value="1"/>
</dbReference>
<dbReference type="Gene3D" id="3.90.25.10">
    <property type="entry name" value="UDP-galactose 4-epimerase, domain 1"/>
    <property type="match status" value="1"/>
</dbReference>
<keyword evidence="3" id="KW-1185">Reference proteome</keyword>
<reference evidence="2 3" key="1">
    <citation type="submission" date="2019-06" db="EMBL/GenBank/DDBJ databases">
        <title>Sequencing the genomes of 1000 actinobacteria strains.</title>
        <authorList>
            <person name="Klenk H.-P."/>
        </authorList>
    </citation>
    <scope>NUCLEOTIDE SEQUENCE [LARGE SCALE GENOMIC DNA]</scope>
    <source>
        <strain evidence="2 3">DSM 46699</strain>
    </source>
</reference>
<accession>A0A561V7W1</accession>
<evidence type="ECO:0000313" key="3">
    <source>
        <dbReference type="Proteomes" id="UP000316184"/>
    </source>
</evidence>